<keyword evidence="10" id="KW-1185">Reference proteome</keyword>
<evidence type="ECO:0000259" key="8">
    <source>
        <dbReference type="Pfam" id="PF02837"/>
    </source>
</evidence>
<evidence type="ECO:0000256" key="1">
    <source>
        <dbReference type="ARBA" id="ARBA00001412"/>
    </source>
</evidence>
<dbReference type="Pfam" id="PF00703">
    <property type="entry name" value="Glyco_hydro_2"/>
    <property type="match status" value="1"/>
</dbReference>
<evidence type="ECO:0000259" key="6">
    <source>
        <dbReference type="Pfam" id="PF00703"/>
    </source>
</evidence>
<dbReference type="Pfam" id="PF02836">
    <property type="entry name" value="Glyco_hydro_2_C"/>
    <property type="match status" value="1"/>
</dbReference>
<dbReference type="PANTHER" id="PTHR46323">
    <property type="entry name" value="BETA-GALACTOSIDASE"/>
    <property type="match status" value="1"/>
</dbReference>
<comment type="catalytic activity">
    <reaction evidence="1">
        <text>Hydrolysis of terminal non-reducing beta-D-galactose residues in beta-D-galactosides.</text>
        <dbReference type="EC" id="3.2.1.23"/>
    </reaction>
</comment>
<sequence length="461" mass="50040">MPGANVVAVRVHRWSDGSWLENQDQIDLSGIFRDVELYSTPSTYLDDHTVTTEVADGGATATVTFAAEVAGASAAGATLTATLYDPDGVEVVSTTTSGATPTGVLEVRSPSLWTAETPSLYSLVYELADADGTVTETLGTRVGIREFAIVDGVMTLNGRPLDIKGVNRGEMHPDVGQAMTEEIMRADLTAMKRANITAVRTSHYPAHPLLYALADEIGLYVMDEANVESHDQRPFPGDSPAWSAAVLDRVTSMYERDKNHASVLWWSLGNEAGSGQVFQDAADWLRDADPTRLVHYQDDSSVADIDGVFYPSVSDVRERAEQTTGRPWIMTEYQMVMGNAVAGMTEYWDAIDSNPEMQGGFIWDWADQAIRVPLDGGFAALPLGETADVDTYLSYGGDWGDGATDGGFSLNGLVNPDRVAQPSLRPSPPCMPRSRWMWPMPRSARLASATRTLSPTWTSTR</sequence>
<feature type="domain" description="Glycosyl hydrolases family 2 sugar binding" evidence="8">
    <location>
        <begin position="3"/>
        <end position="41"/>
    </location>
</feature>
<dbReference type="InterPro" id="IPR006101">
    <property type="entry name" value="Glyco_hydro_2"/>
</dbReference>
<evidence type="ECO:0000256" key="3">
    <source>
        <dbReference type="ARBA" id="ARBA00012756"/>
    </source>
</evidence>
<dbReference type="InterPro" id="IPR006104">
    <property type="entry name" value="Glyco_hydro_2_N"/>
</dbReference>
<dbReference type="Gene3D" id="3.20.20.80">
    <property type="entry name" value="Glycosidases"/>
    <property type="match status" value="1"/>
</dbReference>
<dbReference type="SUPFAM" id="SSF51445">
    <property type="entry name" value="(Trans)glycosidases"/>
    <property type="match status" value="1"/>
</dbReference>
<organism evidence="9 10">
    <name type="scientific">Demequina litorisediminis</name>
    <dbReference type="NCBI Taxonomy" id="1849022"/>
    <lineage>
        <taxon>Bacteria</taxon>
        <taxon>Bacillati</taxon>
        <taxon>Actinomycetota</taxon>
        <taxon>Actinomycetes</taxon>
        <taxon>Micrococcales</taxon>
        <taxon>Demequinaceae</taxon>
        <taxon>Demequina</taxon>
    </lineage>
</organism>
<dbReference type="EMBL" id="BSUN01000001">
    <property type="protein sequence ID" value="GMA35378.1"/>
    <property type="molecule type" value="Genomic_DNA"/>
</dbReference>
<dbReference type="PRINTS" id="PR00132">
    <property type="entry name" value="GLHYDRLASE2"/>
</dbReference>
<feature type="domain" description="Glycoside hydrolase family 2 immunoglobulin-like beta-sandwich" evidence="6">
    <location>
        <begin position="43"/>
        <end position="145"/>
    </location>
</feature>
<dbReference type="Proteomes" id="UP001157125">
    <property type="component" value="Unassembled WGS sequence"/>
</dbReference>
<evidence type="ECO:0000256" key="4">
    <source>
        <dbReference type="ARBA" id="ARBA00022801"/>
    </source>
</evidence>
<comment type="similarity">
    <text evidence="2">Belongs to the glycosyl hydrolase 2 family.</text>
</comment>
<dbReference type="SUPFAM" id="SSF49303">
    <property type="entry name" value="beta-Galactosidase/glucuronidase domain"/>
    <property type="match status" value="1"/>
</dbReference>
<comment type="caution">
    <text evidence="9">The sequence shown here is derived from an EMBL/GenBank/DDBJ whole genome shotgun (WGS) entry which is preliminary data.</text>
</comment>
<evidence type="ECO:0000259" key="7">
    <source>
        <dbReference type="Pfam" id="PF02836"/>
    </source>
</evidence>
<proteinExistence type="inferred from homology"/>
<keyword evidence="5" id="KW-0326">Glycosidase</keyword>
<dbReference type="Pfam" id="PF02837">
    <property type="entry name" value="Glyco_hydro_2_N"/>
    <property type="match status" value="1"/>
</dbReference>
<dbReference type="Gene3D" id="2.60.120.260">
    <property type="entry name" value="Galactose-binding domain-like"/>
    <property type="match status" value="1"/>
</dbReference>
<dbReference type="InterPro" id="IPR006102">
    <property type="entry name" value="Ig-like_GH2"/>
</dbReference>
<reference evidence="10" key="1">
    <citation type="journal article" date="2019" name="Int. J. Syst. Evol. Microbiol.">
        <title>The Global Catalogue of Microorganisms (GCM) 10K type strain sequencing project: providing services to taxonomists for standard genome sequencing and annotation.</title>
        <authorList>
            <consortium name="The Broad Institute Genomics Platform"/>
            <consortium name="The Broad Institute Genome Sequencing Center for Infectious Disease"/>
            <person name="Wu L."/>
            <person name="Ma J."/>
        </authorList>
    </citation>
    <scope>NUCLEOTIDE SEQUENCE [LARGE SCALE GENOMIC DNA]</scope>
    <source>
        <strain evidence="10">NBRC 112299</strain>
    </source>
</reference>
<evidence type="ECO:0000256" key="2">
    <source>
        <dbReference type="ARBA" id="ARBA00007401"/>
    </source>
</evidence>
<dbReference type="EC" id="3.2.1.23" evidence="3"/>
<evidence type="ECO:0000313" key="10">
    <source>
        <dbReference type="Proteomes" id="UP001157125"/>
    </source>
</evidence>
<accession>A0ABQ6IC17</accession>
<dbReference type="InterPro" id="IPR050347">
    <property type="entry name" value="Bact_Beta-galactosidase"/>
</dbReference>
<dbReference type="PANTHER" id="PTHR46323:SF2">
    <property type="entry name" value="BETA-GALACTOSIDASE"/>
    <property type="match status" value="1"/>
</dbReference>
<name>A0ABQ6IC17_9MICO</name>
<evidence type="ECO:0000256" key="5">
    <source>
        <dbReference type="ARBA" id="ARBA00023295"/>
    </source>
</evidence>
<protein>
    <recommendedName>
        <fullName evidence="3">beta-galactosidase</fullName>
        <ecNumber evidence="3">3.2.1.23</ecNumber>
    </recommendedName>
</protein>
<dbReference type="InterPro" id="IPR013783">
    <property type="entry name" value="Ig-like_fold"/>
</dbReference>
<gene>
    <name evidence="9" type="ORF">GCM10025876_15820</name>
</gene>
<feature type="domain" description="Glycoside hydrolase family 2 catalytic" evidence="7">
    <location>
        <begin position="148"/>
        <end position="424"/>
    </location>
</feature>
<keyword evidence="4" id="KW-0378">Hydrolase</keyword>
<dbReference type="SUPFAM" id="SSF49785">
    <property type="entry name" value="Galactose-binding domain-like"/>
    <property type="match status" value="1"/>
</dbReference>
<dbReference type="InterPro" id="IPR017853">
    <property type="entry name" value="GH"/>
</dbReference>
<evidence type="ECO:0000313" key="9">
    <source>
        <dbReference type="EMBL" id="GMA35378.1"/>
    </source>
</evidence>
<dbReference type="InterPro" id="IPR006103">
    <property type="entry name" value="Glyco_hydro_2_cat"/>
</dbReference>
<dbReference type="Gene3D" id="2.60.40.10">
    <property type="entry name" value="Immunoglobulins"/>
    <property type="match status" value="1"/>
</dbReference>
<dbReference type="InterPro" id="IPR008979">
    <property type="entry name" value="Galactose-bd-like_sf"/>
</dbReference>
<dbReference type="InterPro" id="IPR036156">
    <property type="entry name" value="Beta-gal/glucu_dom_sf"/>
</dbReference>